<evidence type="ECO:0000256" key="4">
    <source>
        <dbReference type="ARBA" id="ARBA00022695"/>
    </source>
</evidence>
<feature type="domain" description="Mab-21-like HhH/H2TH-like" evidence="11">
    <location>
        <begin position="337"/>
        <end position="437"/>
    </location>
</feature>
<evidence type="ECO:0000256" key="1">
    <source>
        <dbReference type="ARBA" id="ARBA00001946"/>
    </source>
</evidence>
<evidence type="ECO:0000256" key="8">
    <source>
        <dbReference type="ARBA" id="ARBA00022842"/>
    </source>
</evidence>
<evidence type="ECO:0000256" key="2">
    <source>
        <dbReference type="ARBA" id="ARBA00008307"/>
    </source>
</evidence>
<feature type="compositionally biased region" description="Polar residues" evidence="9">
    <location>
        <begin position="33"/>
        <end position="78"/>
    </location>
</feature>
<keyword evidence="5" id="KW-0479">Metal-binding</keyword>
<evidence type="ECO:0000256" key="6">
    <source>
        <dbReference type="ARBA" id="ARBA00022741"/>
    </source>
</evidence>
<keyword evidence="8" id="KW-0460">Magnesium</keyword>
<evidence type="ECO:0000256" key="3">
    <source>
        <dbReference type="ARBA" id="ARBA00022679"/>
    </source>
</evidence>
<evidence type="ECO:0000313" key="13">
    <source>
        <dbReference type="RefSeq" id="XP_031559242.1"/>
    </source>
</evidence>
<evidence type="ECO:0000259" key="11">
    <source>
        <dbReference type="Pfam" id="PF20266"/>
    </source>
</evidence>
<sequence>MSGKRGGRIFEMNLENFSPDDSASAENVDKPAPTQNSTENSNVNGSAIENSNSNDQITETSSDNESWASEDSYNSDSLPETKWRFEIPETPDRRRSTIKKPQVQLDPIAIQLYSFHENRARLSLERKEICEEIAYNAVHKCLRKIESVDNRFRANSLVSQGIPYDGLQAEEPIQMDMLVQLSLGPTTALYMARDAKTGGVRIQPTSTSVKVWDDCQTANGFISASKVNTLLRKYIKKAVAMLNMHIKEGHRDKLSKGLSSIQMEPGPVIRLTVNRDISIDVLPAFVNPDSRLDPSRKNCPSSSHIVCKTYHHKELMWRLSFHVAEKNKLRAIGTSGCRMQLLRILTEFRDTEDELKSLSSFHLMHLLFHASDALPDPNEWATEKITARFLGLLDLLKQCLKDGELLHYFMQPPDYEAVNLFATFDGKTLSDMYDIVEDLRQTSGMSILKQEGMERRKSLWPWEYELVLPEGVQSG</sequence>
<reference evidence="13" key="1">
    <citation type="submission" date="2025-08" db="UniProtKB">
        <authorList>
            <consortium name="RefSeq"/>
        </authorList>
    </citation>
    <scope>IDENTIFICATION</scope>
    <source>
        <tissue evidence="13">Tentacle</tissue>
    </source>
</reference>
<keyword evidence="6" id="KW-0547">Nucleotide-binding</keyword>
<keyword evidence="12" id="KW-1185">Reference proteome</keyword>
<dbReference type="GO" id="GO:0016779">
    <property type="term" value="F:nucleotidyltransferase activity"/>
    <property type="evidence" value="ECO:0007669"/>
    <property type="project" value="UniProtKB-KW"/>
</dbReference>
<feature type="compositionally biased region" description="Basic and acidic residues" evidence="9">
    <location>
        <begin position="79"/>
        <end position="95"/>
    </location>
</feature>
<feature type="region of interest" description="Disordered" evidence="9">
    <location>
        <begin position="1"/>
        <end position="100"/>
    </location>
</feature>
<keyword evidence="7" id="KW-0067">ATP-binding</keyword>
<accession>A0A6P8I2W2</accession>
<proteinExistence type="inferred from homology"/>
<keyword evidence="3" id="KW-0808">Transferase</keyword>
<dbReference type="InterPro" id="IPR024810">
    <property type="entry name" value="MAB21L/cGLR"/>
</dbReference>
<organism evidence="12 13">
    <name type="scientific">Actinia tenebrosa</name>
    <name type="common">Australian red waratah sea anemone</name>
    <dbReference type="NCBI Taxonomy" id="6105"/>
    <lineage>
        <taxon>Eukaryota</taxon>
        <taxon>Metazoa</taxon>
        <taxon>Cnidaria</taxon>
        <taxon>Anthozoa</taxon>
        <taxon>Hexacorallia</taxon>
        <taxon>Actiniaria</taxon>
        <taxon>Actiniidae</taxon>
        <taxon>Actinia</taxon>
    </lineage>
</organism>
<dbReference type="SMART" id="SM01265">
    <property type="entry name" value="Mab-21"/>
    <property type="match status" value="1"/>
</dbReference>
<dbReference type="GeneID" id="116295534"/>
<dbReference type="InterPro" id="IPR046903">
    <property type="entry name" value="Mab-21-like_nuc_Trfase"/>
</dbReference>
<evidence type="ECO:0000256" key="9">
    <source>
        <dbReference type="SAM" id="MobiDB-lite"/>
    </source>
</evidence>
<evidence type="ECO:0000259" key="10">
    <source>
        <dbReference type="Pfam" id="PF03281"/>
    </source>
</evidence>
<keyword evidence="4" id="KW-0548">Nucleotidyltransferase</keyword>
<feature type="compositionally biased region" description="Polar residues" evidence="9">
    <location>
        <begin position="15"/>
        <end position="25"/>
    </location>
</feature>
<feature type="domain" description="Mab-21-like nucleotidyltransferase" evidence="10">
    <location>
        <begin position="164"/>
        <end position="330"/>
    </location>
</feature>
<dbReference type="InParanoid" id="A0A6P8I2W2"/>
<name>A0A6P8I2W2_ACTTE</name>
<dbReference type="KEGG" id="aten:116295534"/>
<dbReference type="Pfam" id="PF20266">
    <property type="entry name" value="Mab-21_C"/>
    <property type="match status" value="1"/>
</dbReference>
<dbReference type="GO" id="GO:0005524">
    <property type="term" value="F:ATP binding"/>
    <property type="evidence" value="ECO:0007669"/>
    <property type="project" value="UniProtKB-KW"/>
</dbReference>
<dbReference type="Gene3D" id="1.10.1410.40">
    <property type="match status" value="1"/>
</dbReference>
<dbReference type="Pfam" id="PF03281">
    <property type="entry name" value="Mab-21"/>
    <property type="match status" value="1"/>
</dbReference>
<dbReference type="PANTHER" id="PTHR10656:SF42">
    <property type="entry name" value="CYCLIC GMP-AMP SYNTHASE-LIKE PROTEIN-RELATED"/>
    <property type="match status" value="1"/>
</dbReference>
<dbReference type="RefSeq" id="XP_031559242.1">
    <property type="nucleotide sequence ID" value="XM_031703382.1"/>
</dbReference>
<gene>
    <name evidence="13" type="primary">LOC116295534</name>
</gene>
<dbReference type="InterPro" id="IPR046906">
    <property type="entry name" value="Mab-21_HhH/H2TH-like"/>
</dbReference>
<evidence type="ECO:0000256" key="7">
    <source>
        <dbReference type="ARBA" id="ARBA00022840"/>
    </source>
</evidence>
<dbReference type="AlphaFoldDB" id="A0A6P8I2W2"/>
<comment type="similarity">
    <text evidence="2">Belongs to the mab-21 family.</text>
</comment>
<dbReference type="Gene3D" id="3.30.460.90">
    <property type="match status" value="1"/>
</dbReference>
<dbReference type="OrthoDB" id="5964386at2759"/>
<dbReference type="GO" id="GO:0046872">
    <property type="term" value="F:metal ion binding"/>
    <property type="evidence" value="ECO:0007669"/>
    <property type="project" value="UniProtKB-KW"/>
</dbReference>
<protein>
    <submittedName>
        <fullName evidence="13">Cyclic GMP-AMP synthase-like</fullName>
    </submittedName>
</protein>
<evidence type="ECO:0000313" key="12">
    <source>
        <dbReference type="Proteomes" id="UP000515163"/>
    </source>
</evidence>
<dbReference type="Proteomes" id="UP000515163">
    <property type="component" value="Unplaced"/>
</dbReference>
<dbReference type="PANTHER" id="PTHR10656">
    <property type="entry name" value="CELL FATE DETERMINING PROTEIN MAB21-RELATED"/>
    <property type="match status" value="1"/>
</dbReference>
<evidence type="ECO:0000256" key="5">
    <source>
        <dbReference type="ARBA" id="ARBA00022723"/>
    </source>
</evidence>
<comment type="cofactor">
    <cofactor evidence="1">
        <name>Mg(2+)</name>
        <dbReference type="ChEBI" id="CHEBI:18420"/>
    </cofactor>
</comment>